<accession>A0ABM9XWZ1</accession>
<gene>
    <name evidence="1" type="ORF">yberc0001_27740</name>
</gene>
<protein>
    <submittedName>
        <fullName evidence="1">Uncharacterized protein</fullName>
    </submittedName>
</protein>
<name>A0ABM9XWZ1_YERBE</name>
<dbReference type="EMBL" id="AALC02000040">
    <property type="protein sequence ID" value="EEQ05919.1"/>
    <property type="molecule type" value="Genomic_DNA"/>
</dbReference>
<organism evidence="1 2">
    <name type="scientific">Yersinia bercovieri ATCC 43970</name>
    <dbReference type="NCBI Taxonomy" id="349968"/>
    <lineage>
        <taxon>Bacteria</taxon>
        <taxon>Pseudomonadati</taxon>
        <taxon>Pseudomonadota</taxon>
        <taxon>Gammaproteobacteria</taxon>
        <taxon>Enterobacterales</taxon>
        <taxon>Yersiniaceae</taxon>
        <taxon>Yersinia</taxon>
    </lineage>
</organism>
<reference evidence="1" key="1">
    <citation type="submission" date="2008-12" db="EMBL/GenBank/DDBJ databases">
        <title>Annotation of the Yersinia bercovieri ATCC 43970 genome.</title>
        <authorList>
            <person name="Read T.D."/>
            <person name="Akmal A."/>
            <person name="Bishop-Lilly K."/>
            <person name="Chen P.E."/>
            <person name="Cook C."/>
            <person name="Kiley M.P."/>
            <person name="Lentz S."/>
            <person name="Mateczun A."/>
            <person name="Nagarajan N."/>
            <person name="Nolan N."/>
            <person name="Osborne B.I."/>
            <person name="Pop M."/>
            <person name="Sozhamannan S."/>
            <person name="Stewart A.C."/>
            <person name="Sulakvelidze A."/>
            <person name="Thomason B."/>
            <person name="Willner K."/>
            <person name="Zwick M.E."/>
        </authorList>
    </citation>
    <scope>NUCLEOTIDE SEQUENCE [LARGE SCALE GENOMIC DNA]</scope>
    <source>
        <strain evidence="1">ATCC 43970</strain>
    </source>
</reference>
<dbReference type="Proteomes" id="UP000010319">
    <property type="component" value="Unassembled WGS sequence"/>
</dbReference>
<evidence type="ECO:0000313" key="2">
    <source>
        <dbReference type="Proteomes" id="UP000010319"/>
    </source>
</evidence>
<comment type="caution">
    <text evidence="1">The sequence shown here is derived from an EMBL/GenBank/DDBJ whole genome shotgun (WGS) entry which is preliminary data.</text>
</comment>
<proteinExistence type="predicted"/>
<sequence>MHLEIYWVSLMVELLHKLTDLSRQRDKSHDFRDFKQGISRQ</sequence>
<evidence type="ECO:0000313" key="1">
    <source>
        <dbReference type="EMBL" id="EEQ05919.1"/>
    </source>
</evidence>
<keyword evidence="2" id="KW-1185">Reference proteome</keyword>